<feature type="compositionally biased region" description="Low complexity" evidence="1">
    <location>
        <begin position="533"/>
        <end position="546"/>
    </location>
</feature>
<protein>
    <submittedName>
        <fullName evidence="2">Uncharacterized protein</fullName>
    </submittedName>
</protein>
<feature type="compositionally biased region" description="Polar residues" evidence="1">
    <location>
        <begin position="98"/>
        <end position="112"/>
    </location>
</feature>
<sequence>MAPPTESSNETESTDVEAPANGTADDGKEEIKAAPQAQENADGDDLAAAASASSVASSSAAPGSTAVQDGEVGEDMEYVKLSPLDVENQRRNLKDMLLNNSTTPTLPVSTKSGVDDNDDEAQQLHQPLEHHSALHHDEYDAHYNIQEENYDPHYHESALESNAASGIGGDGTSKPFTGRRKNHLLANLAGGRGGRHSHPRKSPYRSEVARLRHAQQLERDAKQKGLAPLPFGIKDTTAPPDTAYFSKQSAKLKEAVLSSLGEFLTSAFADDEENSGSYFSEDFLEQLALSNPRLKGVWLQSKNLTDVHVQQLCDALIRNKVVTEVWLPSNRITDVGAGYIAHMLKFNRHIKELFLGNNDIGPKGASMLAAALARGNTTLMALGLGDNHIGVEGAGAFAAALRHNHCLQTLDIKNNGIPPRSSIRSLLSKMLEFNLSDPWDESLVLGLQEELADLVRTLPPEEAEKVVLMAEEALKTAMLCMKRGDKVGAAEAESVFIRICTTGKPPVDPPGVLLANEMRPPKPMDPEEDEMSAELSALELDAAGDSVPVKDNKDEGVAGDSDSGEEEQPQESGNTDEVDGGNVNDAPAADEGEATFDEEK</sequence>
<dbReference type="PANTHER" id="PTHR24114">
    <property type="entry name" value="LEUCINE RICH REPEAT FAMILY PROTEIN"/>
    <property type="match status" value="1"/>
</dbReference>
<feature type="region of interest" description="Disordered" evidence="1">
    <location>
        <begin position="187"/>
        <end position="206"/>
    </location>
</feature>
<gene>
    <name evidence="2" type="ORF">ACHAWU_008818</name>
</gene>
<reference evidence="2 3" key="1">
    <citation type="submission" date="2024-10" db="EMBL/GenBank/DDBJ databases">
        <title>Updated reference genomes for cyclostephanoid diatoms.</title>
        <authorList>
            <person name="Roberts W.R."/>
            <person name="Alverson A.J."/>
        </authorList>
    </citation>
    <scope>NUCLEOTIDE SEQUENCE [LARGE SCALE GENOMIC DNA]</scope>
    <source>
        <strain evidence="2 3">AJA232-27</strain>
    </source>
</reference>
<dbReference type="AlphaFoldDB" id="A0ABD3N1A3"/>
<dbReference type="InterPro" id="IPR032675">
    <property type="entry name" value="LRR_dom_sf"/>
</dbReference>
<feature type="compositionally biased region" description="Polar residues" evidence="1">
    <location>
        <begin position="1"/>
        <end position="11"/>
    </location>
</feature>
<keyword evidence="3" id="KW-1185">Reference proteome</keyword>
<accession>A0ABD3N1A3</accession>
<organism evidence="2 3">
    <name type="scientific">Discostella pseudostelligera</name>
    <dbReference type="NCBI Taxonomy" id="259834"/>
    <lineage>
        <taxon>Eukaryota</taxon>
        <taxon>Sar</taxon>
        <taxon>Stramenopiles</taxon>
        <taxon>Ochrophyta</taxon>
        <taxon>Bacillariophyta</taxon>
        <taxon>Coscinodiscophyceae</taxon>
        <taxon>Thalassiosirophycidae</taxon>
        <taxon>Stephanodiscales</taxon>
        <taxon>Stephanodiscaceae</taxon>
        <taxon>Discostella</taxon>
    </lineage>
</organism>
<name>A0ABD3N1A3_9STRA</name>
<dbReference type="SMART" id="SM00368">
    <property type="entry name" value="LRR_RI"/>
    <property type="match status" value="5"/>
</dbReference>
<dbReference type="EMBL" id="JALLBG020000055">
    <property type="protein sequence ID" value="KAL3769409.1"/>
    <property type="molecule type" value="Genomic_DNA"/>
</dbReference>
<dbReference type="InterPro" id="IPR052394">
    <property type="entry name" value="LRR-containing"/>
</dbReference>
<dbReference type="Gene3D" id="3.80.10.10">
    <property type="entry name" value="Ribonuclease Inhibitor"/>
    <property type="match status" value="1"/>
</dbReference>
<feature type="compositionally biased region" description="Acidic residues" evidence="1">
    <location>
        <begin position="562"/>
        <end position="579"/>
    </location>
</feature>
<feature type="compositionally biased region" description="Basic residues" evidence="1">
    <location>
        <begin position="193"/>
        <end position="203"/>
    </location>
</feature>
<evidence type="ECO:0000256" key="1">
    <source>
        <dbReference type="SAM" id="MobiDB-lite"/>
    </source>
</evidence>
<dbReference type="Proteomes" id="UP001530293">
    <property type="component" value="Unassembled WGS sequence"/>
</dbReference>
<dbReference type="Pfam" id="PF13516">
    <property type="entry name" value="LRR_6"/>
    <property type="match status" value="3"/>
</dbReference>
<comment type="caution">
    <text evidence="2">The sequence shown here is derived from an EMBL/GenBank/DDBJ whole genome shotgun (WGS) entry which is preliminary data.</text>
</comment>
<feature type="compositionally biased region" description="Acidic residues" evidence="1">
    <location>
        <begin position="588"/>
        <end position="600"/>
    </location>
</feature>
<dbReference type="SUPFAM" id="SSF52047">
    <property type="entry name" value="RNI-like"/>
    <property type="match status" value="1"/>
</dbReference>
<evidence type="ECO:0000313" key="2">
    <source>
        <dbReference type="EMBL" id="KAL3769409.1"/>
    </source>
</evidence>
<dbReference type="PANTHER" id="PTHR24114:SF2">
    <property type="entry name" value="F-BOX DOMAIN-CONTAINING PROTEIN-RELATED"/>
    <property type="match status" value="1"/>
</dbReference>
<proteinExistence type="predicted"/>
<evidence type="ECO:0000313" key="3">
    <source>
        <dbReference type="Proteomes" id="UP001530293"/>
    </source>
</evidence>
<feature type="compositionally biased region" description="Low complexity" evidence="1">
    <location>
        <begin position="47"/>
        <end position="61"/>
    </location>
</feature>
<dbReference type="InterPro" id="IPR001611">
    <property type="entry name" value="Leu-rich_rpt"/>
</dbReference>
<feature type="region of interest" description="Disordered" evidence="1">
    <location>
        <begin position="1"/>
        <end position="118"/>
    </location>
</feature>
<feature type="region of interest" description="Disordered" evidence="1">
    <location>
        <begin position="507"/>
        <end position="600"/>
    </location>
</feature>